<evidence type="ECO:0000256" key="2">
    <source>
        <dbReference type="ARBA" id="ARBA00004474"/>
    </source>
</evidence>
<keyword evidence="4 6" id="KW-1133">Transmembrane helix</keyword>
<organism evidence="7">
    <name type="scientific">Eustigmatophyceae sp. Mont 10/10-1w</name>
    <dbReference type="NCBI Taxonomy" id="2506145"/>
    <lineage>
        <taxon>Eukaryota</taxon>
        <taxon>Sar</taxon>
        <taxon>Stramenopiles</taxon>
        <taxon>Ochrophyta</taxon>
        <taxon>Eustigmatophyceae</taxon>
    </lineage>
</organism>
<dbReference type="HAMAP" id="MF_00293">
    <property type="entry name" value="PSII_PsbN"/>
    <property type="match status" value="1"/>
</dbReference>
<proteinExistence type="inferred from homology"/>
<dbReference type="Pfam" id="PF02468">
    <property type="entry name" value="PsbN"/>
    <property type="match status" value="1"/>
</dbReference>
<comment type="caution">
    <text evidence="6">Originally thought to be a component of PSII; based on experiments in Synechocystis, N.tabacum and barley, and its absence from PSII in T.elongatus and T.vulcanus, this is probably not true.</text>
</comment>
<dbReference type="AlphaFoldDB" id="A0A451FMQ5"/>
<dbReference type="GeneID" id="38947833"/>
<dbReference type="GO" id="GO:0015979">
    <property type="term" value="P:photosynthesis"/>
    <property type="evidence" value="ECO:0007669"/>
    <property type="project" value="InterPro"/>
</dbReference>
<dbReference type="GO" id="GO:0042651">
    <property type="term" value="C:thylakoid membrane"/>
    <property type="evidence" value="ECO:0007669"/>
    <property type="project" value="UniProtKB-UniRule"/>
</dbReference>
<evidence type="ECO:0000256" key="4">
    <source>
        <dbReference type="ARBA" id="ARBA00022989"/>
    </source>
</evidence>
<comment type="subcellular location">
    <subcellularLocation>
        <location evidence="6">Cellular thylakoid membrane</location>
        <topology evidence="6">Single-pass membrane protein</topology>
    </subcellularLocation>
    <subcellularLocation>
        <location evidence="1">Membrane</location>
        <topology evidence="1">Single-pass membrane protein</topology>
    </subcellularLocation>
    <subcellularLocation>
        <location evidence="2">Plastid</location>
    </subcellularLocation>
</comment>
<sequence length="47" mass="5327">MTDNQDTALLLVTFIECLLVGILVYALYVAFGPPSEQLRDPFEEHED</sequence>
<keyword evidence="6" id="KW-0793">Thylakoid</keyword>
<dbReference type="PANTHER" id="PTHR35326:SF3">
    <property type="entry name" value="PROTEIN PSBN"/>
    <property type="match status" value="1"/>
</dbReference>
<keyword evidence="3 6" id="KW-0812">Transmembrane</keyword>
<evidence type="ECO:0000256" key="5">
    <source>
        <dbReference type="ARBA" id="ARBA00023136"/>
    </source>
</evidence>
<evidence type="ECO:0000256" key="1">
    <source>
        <dbReference type="ARBA" id="ARBA00004167"/>
    </source>
</evidence>
<gene>
    <name evidence="6 7" type="primary">psbN</name>
</gene>
<keyword evidence="5 6" id="KW-0472">Membrane</keyword>
<dbReference type="InterPro" id="IPR003398">
    <property type="entry name" value="PSII_PsbN"/>
</dbReference>
<dbReference type="GO" id="GO:0009536">
    <property type="term" value="C:plastid"/>
    <property type="evidence" value="ECO:0007669"/>
    <property type="project" value="UniProtKB-SubCell"/>
</dbReference>
<geneLocation type="plastid" evidence="7"/>
<comment type="similarity">
    <text evidence="6">Belongs to the PsbN family.</text>
</comment>
<protein>
    <recommendedName>
        <fullName evidence="6">Protein PsbN</fullName>
    </recommendedName>
</protein>
<dbReference type="EMBL" id="MK281455">
    <property type="protein sequence ID" value="QAA11695.1"/>
    <property type="molecule type" value="Genomic_DNA"/>
</dbReference>
<keyword evidence="7" id="KW-0934">Plastid</keyword>
<evidence type="ECO:0000256" key="3">
    <source>
        <dbReference type="ARBA" id="ARBA00022692"/>
    </source>
</evidence>
<name>A0A451FMQ5_9STRA</name>
<accession>A0A451FMQ5</accession>
<evidence type="ECO:0000313" key="7">
    <source>
        <dbReference type="EMBL" id="QAA11695.1"/>
    </source>
</evidence>
<dbReference type="PANTHER" id="PTHR35326">
    <property type="entry name" value="PROTEIN PSBN"/>
    <property type="match status" value="1"/>
</dbReference>
<comment type="function">
    <text evidence="6">May play a role in photosystem I and II biogenesis.</text>
</comment>
<feature type="transmembrane region" description="Helical" evidence="6">
    <location>
        <begin position="7"/>
        <end position="31"/>
    </location>
</feature>
<reference evidence="7" key="1">
    <citation type="journal article" date="2019" name="Genome Biol. Evol.">
        <title>Plastid Genomes and Proteins Illuminate the Evolution of Eustigmatophyte Algae and Their Bacterial Endosymbionts.</title>
        <authorList>
            <person name="Sevcikova T."/>
            <person name="Yurchenko T."/>
            <person name="Fawley K.P."/>
            <person name="Amaral R."/>
            <person name="Strnad H."/>
            <person name="Santos L.M."/>
            <person name="Fawley M.W."/>
            <person name="Elias M."/>
        </authorList>
    </citation>
    <scope>NUCLEOTIDE SEQUENCE</scope>
</reference>
<dbReference type="RefSeq" id="YP_009550760.1">
    <property type="nucleotide sequence ID" value="NC_040297.1"/>
</dbReference>
<evidence type="ECO:0000256" key="6">
    <source>
        <dbReference type="HAMAP-Rule" id="MF_00293"/>
    </source>
</evidence>